<sequence length="220" mass="23894">MPELSEIMSGNFPASRSRIQQSILEDQVELWWFQDLKRSILCYSVAVILILGTGLGGIVLLSTATSKSSEWRLGVGTVLCLLALCILLKQLMSSAIQDMNCMRSRSQIDKLRSGGLIDYLIILVAGLIILICGHALIILAHSDPYPSGRSWSDMLIAGVAITLAGYIILLSLLVYSLIFKFCPHIASSSSNRGVPTVYMISSGNAEGRPREFSSSTANLI</sequence>
<dbReference type="OMA" id="MNCVRQP"/>
<dbReference type="AlphaFoldDB" id="A0A401SUR0"/>
<evidence type="ECO:0000256" key="1">
    <source>
        <dbReference type="SAM" id="Phobius"/>
    </source>
</evidence>
<feature type="transmembrane region" description="Helical" evidence="1">
    <location>
        <begin position="73"/>
        <end position="96"/>
    </location>
</feature>
<name>A0A401SUR0_CHIPU</name>
<dbReference type="InterPro" id="IPR028165">
    <property type="entry name" value="TMEM125"/>
</dbReference>
<gene>
    <name evidence="2" type="ORF">chiPu_0012608</name>
</gene>
<evidence type="ECO:0008006" key="4">
    <source>
        <dbReference type="Google" id="ProtNLM"/>
    </source>
</evidence>
<dbReference type="Proteomes" id="UP000287033">
    <property type="component" value="Unassembled WGS sequence"/>
</dbReference>
<evidence type="ECO:0000313" key="2">
    <source>
        <dbReference type="EMBL" id="GCC34135.1"/>
    </source>
</evidence>
<dbReference type="EMBL" id="BEZZ01000572">
    <property type="protein sequence ID" value="GCC34135.1"/>
    <property type="molecule type" value="Genomic_DNA"/>
</dbReference>
<keyword evidence="1" id="KW-0812">Transmembrane</keyword>
<accession>A0A401SUR0</accession>
<proteinExistence type="predicted"/>
<dbReference type="OrthoDB" id="8950495at2759"/>
<keyword evidence="3" id="KW-1185">Reference proteome</keyword>
<keyword evidence="1" id="KW-0472">Membrane</keyword>
<evidence type="ECO:0000313" key="3">
    <source>
        <dbReference type="Proteomes" id="UP000287033"/>
    </source>
</evidence>
<dbReference type="Pfam" id="PF15109">
    <property type="entry name" value="TMEM125"/>
    <property type="match status" value="1"/>
</dbReference>
<dbReference type="STRING" id="137246.A0A401SUR0"/>
<feature type="transmembrane region" description="Helical" evidence="1">
    <location>
        <begin position="116"/>
        <end position="142"/>
    </location>
</feature>
<comment type="caution">
    <text evidence="2">The sequence shown here is derived from an EMBL/GenBank/DDBJ whole genome shotgun (WGS) entry which is preliminary data.</text>
</comment>
<dbReference type="PANTHER" id="PTHR31416:SF1">
    <property type="entry name" value="TRANSMEMBRANE PROTEIN 125"/>
    <property type="match status" value="1"/>
</dbReference>
<organism evidence="2 3">
    <name type="scientific">Chiloscyllium punctatum</name>
    <name type="common">Brownbanded bambooshark</name>
    <name type="synonym">Hemiscyllium punctatum</name>
    <dbReference type="NCBI Taxonomy" id="137246"/>
    <lineage>
        <taxon>Eukaryota</taxon>
        <taxon>Metazoa</taxon>
        <taxon>Chordata</taxon>
        <taxon>Craniata</taxon>
        <taxon>Vertebrata</taxon>
        <taxon>Chondrichthyes</taxon>
        <taxon>Elasmobranchii</taxon>
        <taxon>Galeomorphii</taxon>
        <taxon>Galeoidea</taxon>
        <taxon>Orectolobiformes</taxon>
        <taxon>Hemiscylliidae</taxon>
        <taxon>Chiloscyllium</taxon>
    </lineage>
</organism>
<dbReference type="PANTHER" id="PTHR31416">
    <property type="entry name" value="TRANSMEMBRANE PROTEIN 125"/>
    <property type="match status" value="1"/>
</dbReference>
<feature type="transmembrane region" description="Helical" evidence="1">
    <location>
        <begin position="40"/>
        <end position="61"/>
    </location>
</feature>
<feature type="transmembrane region" description="Helical" evidence="1">
    <location>
        <begin position="154"/>
        <end position="178"/>
    </location>
</feature>
<keyword evidence="1" id="KW-1133">Transmembrane helix</keyword>
<reference evidence="2 3" key="1">
    <citation type="journal article" date="2018" name="Nat. Ecol. Evol.">
        <title>Shark genomes provide insights into elasmobranch evolution and the origin of vertebrates.</title>
        <authorList>
            <person name="Hara Y"/>
            <person name="Yamaguchi K"/>
            <person name="Onimaru K"/>
            <person name="Kadota M"/>
            <person name="Koyanagi M"/>
            <person name="Keeley SD"/>
            <person name="Tatsumi K"/>
            <person name="Tanaka K"/>
            <person name="Motone F"/>
            <person name="Kageyama Y"/>
            <person name="Nozu R"/>
            <person name="Adachi N"/>
            <person name="Nishimura O"/>
            <person name="Nakagawa R"/>
            <person name="Tanegashima C"/>
            <person name="Kiyatake I"/>
            <person name="Matsumoto R"/>
            <person name="Murakumo K"/>
            <person name="Nishida K"/>
            <person name="Terakita A"/>
            <person name="Kuratani S"/>
            <person name="Sato K"/>
            <person name="Hyodo S Kuraku.S."/>
        </authorList>
    </citation>
    <scope>NUCLEOTIDE SEQUENCE [LARGE SCALE GENOMIC DNA]</scope>
</reference>
<protein>
    <recommendedName>
        <fullName evidence="4">Transmembrane protein 125</fullName>
    </recommendedName>
</protein>